<feature type="transmembrane region" description="Helical" evidence="11">
    <location>
        <begin position="383"/>
        <end position="402"/>
    </location>
</feature>
<comment type="similarity">
    <text evidence="2 9">Belongs to the membrane-bound acyltransferase family. Sterol o-acyltransferase subfamily.</text>
</comment>
<proteinExistence type="inferred from homology"/>
<feature type="transmembrane region" description="Helical" evidence="11">
    <location>
        <begin position="50"/>
        <end position="70"/>
    </location>
</feature>
<dbReference type="InterPro" id="IPR014371">
    <property type="entry name" value="Oat_ACAT_DAG_ARE"/>
</dbReference>
<dbReference type="PANTHER" id="PTHR10408:SF8">
    <property type="entry name" value="O-ACYLTRANSFERASE"/>
    <property type="match status" value="1"/>
</dbReference>
<keyword evidence="6 11" id="KW-1133">Transmembrane helix</keyword>
<dbReference type="GO" id="GO:0008203">
    <property type="term" value="P:cholesterol metabolic process"/>
    <property type="evidence" value="ECO:0007669"/>
    <property type="project" value="TreeGrafter"/>
</dbReference>
<evidence type="ECO:0000256" key="10">
    <source>
        <dbReference type="PIRSR" id="PIRSR000439-1"/>
    </source>
</evidence>
<dbReference type="OrthoDB" id="10039049at2759"/>
<feature type="transmembrane region" description="Helical" evidence="11">
    <location>
        <begin position="129"/>
        <end position="147"/>
    </location>
</feature>
<dbReference type="GO" id="GO:0005789">
    <property type="term" value="C:endoplasmic reticulum membrane"/>
    <property type="evidence" value="ECO:0007669"/>
    <property type="project" value="UniProtKB-SubCell"/>
</dbReference>
<organism evidence="12 13">
    <name type="scientific">Brassicogethes aeneus</name>
    <name type="common">Rape pollen beetle</name>
    <name type="synonym">Meligethes aeneus</name>
    <dbReference type="NCBI Taxonomy" id="1431903"/>
    <lineage>
        <taxon>Eukaryota</taxon>
        <taxon>Metazoa</taxon>
        <taxon>Ecdysozoa</taxon>
        <taxon>Arthropoda</taxon>
        <taxon>Hexapoda</taxon>
        <taxon>Insecta</taxon>
        <taxon>Pterygota</taxon>
        <taxon>Neoptera</taxon>
        <taxon>Endopterygota</taxon>
        <taxon>Coleoptera</taxon>
        <taxon>Polyphaga</taxon>
        <taxon>Cucujiformia</taxon>
        <taxon>Nitidulidae</taxon>
        <taxon>Meligethinae</taxon>
        <taxon>Brassicogethes</taxon>
    </lineage>
</organism>
<dbReference type="PIRSF" id="PIRSF000439">
    <property type="entry name" value="Oat_ACAT_DAG_ARE"/>
    <property type="match status" value="1"/>
</dbReference>
<gene>
    <name evidence="12" type="ORF">MELIAE_LOCUS6241</name>
</gene>
<dbReference type="AlphaFoldDB" id="A0A9P0B3X1"/>
<keyword evidence="4 11" id="KW-0812">Transmembrane</keyword>
<evidence type="ECO:0000256" key="6">
    <source>
        <dbReference type="ARBA" id="ARBA00022989"/>
    </source>
</evidence>
<keyword evidence="7 9" id="KW-0472">Membrane</keyword>
<feature type="transmembrane region" description="Helical" evidence="11">
    <location>
        <begin position="409"/>
        <end position="431"/>
    </location>
</feature>
<evidence type="ECO:0000256" key="7">
    <source>
        <dbReference type="ARBA" id="ARBA00023136"/>
    </source>
</evidence>
<keyword evidence="3 9" id="KW-0808">Transferase</keyword>
<evidence type="ECO:0000256" key="9">
    <source>
        <dbReference type="PIRNR" id="PIRNR000439"/>
    </source>
</evidence>
<reference evidence="12" key="1">
    <citation type="submission" date="2021-12" db="EMBL/GenBank/DDBJ databases">
        <authorList>
            <person name="King R."/>
        </authorList>
    </citation>
    <scope>NUCLEOTIDE SEQUENCE</scope>
</reference>
<dbReference type="Pfam" id="PF03062">
    <property type="entry name" value="MBOAT"/>
    <property type="match status" value="1"/>
</dbReference>
<evidence type="ECO:0000256" key="8">
    <source>
        <dbReference type="ARBA" id="ARBA00023315"/>
    </source>
</evidence>
<evidence type="ECO:0000256" key="2">
    <source>
        <dbReference type="ARBA" id="ARBA00009010"/>
    </source>
</evidence>
<sequence>MTEETNNTHLERTKIKKFLFRKEYKLSDKKFEIRNSLLTDLFENPHISTVYHLFAAILVGLIVNTIAHDLLTTGNAKLGFQLILLSFNKIYIAIPIWFLECFFTYLCYKCFILWAKQRISLCVNANFNYIKIMDYTLFCCVPLYYGLAFKVSSYLTTTFQLPPASSAIVIFEMVRMLMKTHSFIRENAPKVLNYKPNDEDPLELPEFSRFFYFFFAPTLIYRDEYPRTTHIRWNYVFKKLGESICVVLNMCYVIERLIRPTFNTFGERTFTVKEMILCICNMSFAGMLLKLLMFYFILHSWSNLFAEITRFGDRKFYSDWWISTSYGEYFRTWNILVGDWLFTYIYRDTYQFIVPGNKTMAKVVVFVISAVVHEWLMCYMLGFFLPLMFFFFLFLSGPASFVKVPKYNIFNVLFWYFLAFGSGAMVCVYTMEFYARVNRPVENDTFKDFFVPRMFNYITY</sequence>
<evidence type="ECO:0000256" key="4">
    <source>
        <dbReference type="ARBA" id="ARBA00022692"/>
    </source>
</evidence>
<protein>
    <recommendedName>
        <fullName evidence="9">O-acyltransferase</fullName>
    </recommendedName>
</protein>
<feature type="transmembrane region" description="Helical" evidence="11">
    <location>
        <begin position="159"/>
        <end position="178"/>
    </location>
</feature>
<comment type="subcellular location">
    <subcellularLocation>
        <location evidence="1 9">Endoplasmic reticulum membrane</location>
        <topology evidence="1 9">Multi-pass membrane protein</topology>
    </subcellularLocation>
</comment>
<evidence type="ECO:0000256" key="5">
    <source>
        <dbReference type="ARBA" id="ARBA00022824"/>
    </source>
</evidence>
<dbReference type="PANTHER" id="PTHR10408">
    <property type="entry name" value="STEROL O-ACYLTRANSFERASE"/>
    <property type="match status" value="1"/>
</dbReference>
<evidence type="ECO:0000256" key="1">
    <source>
        <dbReference type="ARBA" id="ARBA00004477"/>
    </source>
</evidence>
<evidence type="ECO:0000313" key="12">
    <source>
        <dbReference type="EMBL" id="CAH0554706.1"/>
    </source>
</evidence>
<keyword evidence="8 9" id="KW-0012">Acyltransferase</keyword>
<evidence type="ECO:0000256" key="3">
    <source>
        <dbReference type="ARBA" id="ARBA00022679"/>
    </source>
</evidence>
<keyword evidence="5 9" id="KW-0256">Endoplasmic reticulum</keyword>
<keyword evidence="13" id="KW-1185">Reference proteome</keyword>
<name>A0A9P0B3X1_BRAAE</name>
<evidence type="ECO:0000313" key="13">
    <source>
        <dbReference type="Proteomes" id="UP001154078"/>
    </source>
</evidence>
<dbReference type="GO" id="GO:0008374">
    <property type="term" value="F:O-acyltransferase activity"/>
    <property type="evidence" value="ECO:0007669"/>
    <property type="project" value="InterPro"/>
</dbReference>
<feature type="active site" evidence="10">
    <location>
        <position position="373"/>
    </location>
</feature>
<dbReference type="InterPro" id="IPR004299">
    <property type="entry name" value="MBOAT_fam"/>
</dbReference>
<feature type="transmembrane region" description="Helical" evidence="11">
    <location>
        <begin position="275"/>
        <end position="298"/>
    </location>
</feature>
<accession>A0A9P0B3X1</accession>
<feature type="transmembrane region" description="Helical" evidence="11">
    <location>
        <begin position="90"/>
        <end position="108"/>
    </location>
</feature>
<evidence type="ECO:0000256" key="11">
    <source>
        <dbReference type="SAM" id="Phobius"/>
    </source>
</evidence>
<dbReference type="EMBL" id="OV121135">
    <property type="protein sequence ID" value="CAH0554706.1"/>
    <property type="molecule type" value="Genomic_DNA"/>
</dbReference>
<dbReference type="Proteomes" id="UP001154078">
    <property type="component" value="Chromosome 4"/>
</dbReference>